<dbReference type="Proteomes" id="UP000193244">
    <property type="component" value="Unassembled WGS sequence"/>
</dbReference>
<dbReference type="EMBL" id="FXAY01000005">
    <property type="protein sequence ID" value="SMG43288.1"/>
    <property type="molecule type" value="Genomic_DNA"/>
</dbReference>
<keyword evidence="9" id="KW-1185">Reference proteome</keyword>
<evidence type="ECO:0000256" key="6">
    <source>
        <dbReference type="SAM" id="MobiDB-lite"/>
    </source>
</evidence>
<feature type="transmembrane region" description="Helical" evidence="7">
    <location>
        <begin position="110"/>
        <end position="129"/>
    </location>
</feature>
<dbReference type="STRING" id="150121.SAMN06296010_2758"/>
<keyword evidence="4 7" id="KW-1133">Transmembrane helix</keyword>
<organism evidence="8 9">
    <name type="scientific">Agreia pratensis</name>
    <dbReference type="NCBI Taxonomy" id="150121"/>
    <lineage>
        <taxon>Bacteria</taxon>
        <taxon>Bacillati</taxon>
        <taxon>Actinomycetota</taxon>
        <taxon>Actinomycetes</taxon>
        <taxon>Micrococcales</taxon>
        <taxon>Microbacteriaceae</taxon>
        <taxon>Agreia</taxon>
    </lineage>
</organism>
<proteinExistence type="predicted"/>
<evidence type="ECO:0000256" key="3">
    <source>
        <dbReference type="ARBA" id="ARBA00022692"/>
    </source>
</evidence>
<keyword evidence="3 7" id="KW-0812">Transmembrane</keyword>
<dbReference type="AlphaFoldDB" id="A0A1X7KPY2"/>
<dbReference type="PANTHER" id="PTHR33545">
    <property type="entry name" value="UPF0750 MEMBRANE PROTEIN YITT-RELATED"/>
    <property type="match status" value="1"/>
</dbReference>
<evidence type="ECO:0000256" key="2">
    <source>
        <dbReference type="ARBA" id="ARBA00022475"/>
    </source>
</evidence>
<feature type="transmembrane region" description="Helical" evidence="7">
    <location>
        <begin position="73"/>
        <end position="98"/>
    </location>
</feature>
<gene>
    <name evidence="8" type="ORF">SAMN06296010_2758</name>
</gene>
<dbReference type="PANTHER" id="PTHR33545:SF5">
    <property type="entry name" value="UPF0750 MEMBRANE PROTEIN YITT"/>
    <property type="match status" value="1"/>
</dbReference>
<feature type="transmembrane region" description="Helical" evidence="7">
    <location>
        <begin position="41"/>
        <end position="61"/>
    </location>
</feature>
<keyword evidence="2" id="KW-1003">Cell membrane</keyword>
<keyword evidence="5 7" id="KW-0472">Membrane</keyword>
<evidence type="ECO:0000256" key="4">
    <source>
        <dbReference type="ARBA" id="ARBA00022989"/>
    </source>
</evidence>
<feature type="transmembrane region" description="Helical" evidence="7">
    <location>
        <begin position="135"/>
        <end position="153"/>
    </location>
</feature>
<evidence type="ECO:0000313" key="9">
    <source>
        <dbReference type="Proteomes" id="UP000193244"/>
    </source>
</evidence>
<evidence type="ECO:0000256" key="5">
    <source>
        <dbReference type="ARBA" id="ARBA00023136"/>
    </source>
</evidence>
<feature type="transmembrane region" description="Helical" evidence="7">
    <location>
        <begin position="200"/>
        <end position="217"/>
    </location>
</feature>
<name>A0A1X7KPY2_9MICO</name>
<feature type="region of interest" description="Disordered" evidence="6">
    <location>
        <begin position="1"/>
        <end position="24"/>
    </location>
</feature>
<dbReference type="InterPro" id="IPR003740">
    <property type="entry name" value="YitT"/>
</dbReference>
<dbReference type="Pfam" id="PF02588">
    <property type="entry name" value="YitT_membrane"/>
    <property type="match status" value="1"/>
</dbReference>
<sequence>MCSPCDYSTVNSPSAVLPEPTTTHATPLVGPPRHTIVEDMLAILTGTITTSLGLFLLKSAGAVTGGTAGLSLLISYAAALPFPVLFLLVNAPFFALALWKKGVAFTVRTIITVGLVSLFSSIIPSLVSFEHLDAVYGILVGNLLAGVGMLILFRHGSSLGGFNVLALLMQEKFGWRAGYVQMGLDVAVVIAALAVVSPTIVLISALGAAVLNVVLALNHRPGRYVAG</sequence>
<evidence type="ECO:0000256" key="1">
    <source>
        <dbReference type="ARBA" id="ARBA00004651"/>
    </source>
</evidence>
<evidence type="ECO:0000256" key="7">
    <source>
        <dbReference type="SAM" id="Phobius"/>
    </source>
</evidence>
<dbReference type="GO" id="GO:0005886">
    <property type="term" value="C:plasma membrane"/>
    <property type="evidence" value="ECO:0007669"/>
    <property type="project" value="UniProtKB-SubCell"/>
</dbReference>
<dbReference type="OrthoDB" id="3296441at2"/>
<protein>
    <submittedName>
        <fullName evidence="8">Uncharacterized 5xTM membrane BCR, YitT family COG1284</fullName>
    </submittedName>
</protein>
<accession>A0A1X7KPY2</accession>
<evidence type="ECO:0000313" key="8">
    <source>
        <dbReference type="EMBL" id="SMG43288.1"/>
    </source>
</evidence>
<dbReference type="InterPro" id="IPR051461">
    <property type="entry name" value="UPF0750_membrane"/>
</dbReference>
<comment type="subcellular location">
    <subcellularLocation>
        <location evidence="1">Cell membrane</location>
        <topology evidence="1">Multi-pass membrane protein</topology>
    </subcellularLocation>
</comment>
<reference evidence="9" key="1">
    <citation type="submission" date="2017-04" db="EMBL/GenBank/DDBJ databases">
        <authorList>
            <person name="Varghese N."/>
            <person name="Submissions S."/>
        </authorList>
    </citation>
    <scope>NUCLEOTIDE SEQUENCE [LARGE SCALE GENOMIC DNA]</scope>
    <source>
        <strain evidence="9">VKM Ac-2510</strain>
    </source>
</reference>